<evidence type="ECO:0000313" key="2">
    <source>
        <dbReference type="Proteomes" id="UP000315295"/>
    </source>
</evidence>
<organism evidence="1 2">
    <name type="scientific">Malus baccata</name>
    <name type="common">Siberian crab apple</name>
    <name type="synonym">Pyrus baccata</name>
    <dbReference type="NCBI Taxonomy" id="106549"/>
    <lineage>
        <taxon>Eukaryota</taxon>
        <taxon>Viridiplantae</taxon>
        <taxon>Streptophyta</taxon>
        <taxon>Embryophyta</taxon>
        <taxon>Tracheophyta</taxon>
        <taxon>Spermatophyta</taxon>
        <taxon>Magnoliopsida</taxon>
        <taxon>eudicotyledons</taxon>
        <taxon>Gunneridae</taxon>
        <taxon>Pentapetalae</taxon>
        <taxon>rosids</taxon>
        <taxon>fabids</taxon>
        <taxon>Rosales</taxon>
        <taxon>Rosaceae</taxon>
        <taxon>Amygdaloideae</taxon>
        <taxon>Maleae</taxon>
        <taxon>Malus</taxon>
    </lineage>
</organism>
<proteinExistence type="predicted"/>
<dbReference type="Proteomes" id="UP000315295">
    <property type="component" value="Unassembled WGS sequence"/>
</dbReference>
<keyword evidence="2" id="KW-1185">Reference proteome</keyword>
<dbReference type="EMBL" id="VIEB01001012">
    <property type="protein sequence ID" value="TQD76797.1"/>
    <property type="molecule type" value="Genomic_DNA"/>
</dbReference>
<gene>
    <name evidence="1" type="ORF">C1H46_037659</name>
</gene>
<accession>A0A540KRK6</accession>
<evidence type="ECO:0000313" key="1">
    <source>
        <dbReference type="EMBL" id="TQD76797.1"/>
    </source>
</evidence>
<comment type="caution">
    <text evidence="1">The sequence shown here is derived from an EMBL/GenBank/DDBJ whole genome shotgun (WGS) entry which is preliminary data.</text>
</comment>
<reference evidence="1 2" key="1">
    <citation type="journal article" date="2019" name="G3 (Bethesda)">
        <title>Sequencing of a Wild Apple (Malus baccata) Genome Unravels the Differences Between Cultivated and Wild Apple Species Regarding Disease Resistance and Cold Tolerance.</title>
        <authorList>
            <person name="Chen X."/>
        </authorList>
    </citation>
    <scope>NUCLEOTIDE SEQUENCE [LARGE SCALE GENOMIC DNA]</scope>
    <source>
        <strain evidence="2">cv. Shandingzi</strain>
        <tissue evidence="1">Leaves</tissue>
    </source>
</reference>
<dbReference type="AlphaFoldDB" id="A0A540KRK6"/>
<protein>
    <submittedName>
        <fullName evidence="1">Uncharacterized protein</fullName>
    </submittedName>
</protein>
<name>A0A540KRK6_MALBA</name>
<sequence>MKKKKAGVKGESIQEALEVYMLVMQHRPFQVYSGGGSAEELGNLIQLRKLEVMDVAEENINELLASITKMSEILSLSLEAKDAVSEGDLILPDSFTPTISSKVLPGRHPRKATYLVWLLGKAYKSNIRQLSYVR</sequence>